<sequence>MSHDFKTKVLIVDDEPQIRKILTISLVSEYYEIIEAYNGNEAIRLAAIRNPGIIILDLGLPDIDGLAVIKEIREFSKCPIIVLSVRSDEKDKIQALDLGANDYVTKPFNIRELMARMRSALRDRIHTDTPNTVLEVGDLKFDLTKRVVTLREKRLSLSPKEYYLLSFFMKNIGSVITHAQLLKEVWGPSYTKEHQYLRVYIGSLRQKIESEPHCPRYLLTESGVGYRMVDPAQE</sequence>
<dbReference type="SMART" id="SM00862">
    <property type="entry name" value="Trans_reg_C"/>
    <property type="match status" value="1"/>
</dbReference>
<comment type="subcellular location">
    <subcellularLocation>
        <location evidence="1">Cytoplasm</location>
    </subcellularLocation>
</comment>
<feature type="modified residue" description="4-aspartylphosphate" evidence="8">
    <location>
        <position position="57"/>
    </location>
</feature>
<dbReference type="PANTHER" id="PTHR48111">
    <property type="entry name" value="REGULATOR OF RPOS"/>
    <property type="match status" value="1"/>
</dbReference>
<dbReference type="InterPro" id="IPR036388">
    <property type="entry name" value="WH-like_DNA-bd_sf"/>
</dbReference>
<feature type="DNA-binding region" description="OmpR/PhoB-type" evidence="9">
    <location>
        <begin position="131"/>
        <end position="230"/>
    </location>
</feature>
<dbReference type="InterPro" id="IPR001867">
    <property type="entry name" value="OmpR/PhoB-type_DNA-bd"/>
</dbReference>
<organism evidence="12 13">
    <name type="scientific">Candidatus Bodocaedibacter vickermanii</name>
    <dbReference type="NCBI Taxonomy" id="2741701"/>
    <lineage>
        <taxon>Bacteria</taxon>
        <taxon>Pseudomonadati</taxon>
        <taxon>Pseudomonadota</taxon>
        <taxon>Alphaproteobacteria</taxon>
        <taxon>Holosporales</taxon>
        <taxon>Candidatus Paracaedibacteraceae</taxon>
        <taxon>Candidatus Bodocaedibacter</taxon>
    </lineage>
</organism>
<dbReference type="InterPro" id="IPR011006">
    <property type="entry name" value="CheY-like_superfamily"/>
</dbReference>
<dbReference type="GO" id="GO:0032993">
    <property type="term" value="C:protein-DNA complex"/>
    <property type="evidence" value="ECO:0007669"/>
    <property type="project" value="TreeGrafter"/>
</dbReference>
<dbReference type="RefSeq" id="WP_350332003.1">
    <property type="nucleotide sequence ID" value="NZ_CP054719.1"/>
</dbReference>
<dbReference type="PANTHER" id="PTHR48111:SF50">
    <property type="entry name" value="KDP OPERON TRANSCRIPTIONAL REGULATORY PROTEIN KDPE"/>
    <property type="match status" value="1"/>
</dbReference>
<feature type="domain" description="OmpR/PhoB-type" evidence="11">
    <location>
        <begin position="131"/>
        <end position="230"/>
    </location>
</feature>
<dbReference type="Gene3D" id="1.10.10.10">
    <property type="entry name" value="Winged helix-like DNA-binding domain superfamily/Winged helix DNA-binding domain"/>
    <property type="match status" value="1"/>
</dbReference>
<dbReference type="Proteomes" id="UP000594001">
    <property type="component" value="Chromosome"/>
</dbReference>
<dbReference type="InterPro" id="IPR001789">
    <property type="entry name" value="Sig_transdc_resp-reg_receiver"/>
</dbReference>
<evidence type="ECO:0000259" key="10">
    <source>
        <dbReference type="PROSITE" id="PS50110"/>
    </source>
</evidence>
<keyword evidence="13" id="KW-1185">Reference proteome</keyword>
<dbReference type="InterPro" id="IPR039420">
    <property type="entry name" value="WalR-like"/>
</dbReference>
<name>A0A7L9RVE1_9PROT</name>
<keyword evidence="4" id="KW-0902">Two-component regulatory system</keyword>
<evidence type="ECO:0000256" key="6">
    <source>
        <dbReference type="ARBA" id="ARBA00023125"/>
    </source>
</evidence>
<evidence type="ECO:0000256" key="8">
    <source>
        <dbReference type="PROSITE-ProRule" id="PRU00169"/>
    </source>
</evidence>
<evidence type="ECO:0000256" key="9">
    <source>
        <dbReference type="PROSITE-ProRule" id="PRU01091"/>
    </source>
</evidence>
<evidence type="ECO:0000259" key="11">
    <source>
        <dbReference type="PROSITE" id="PS51755"/>
    </source>
</evidence>
<keyword evidence="2" id="KW-0963">Cytoplasm</keyword>
<dbReference type="FunFam" id="3.40.50.2300:FF:000021">
    <property type="entry name" value="Two-component system response regulator KdpE"/>
    <property type="match status" value="1"/>
</dbReference>
<evidence type="ECO:0000313" key="12">
    <source>
        <dbReference type="EMBL" id="QOL20459.1"/>
    </source>
</evidence>
<dbReference type="PROSITE" id="PS50110">
    <property type="entry name" value="RESPONSE_REGULATORY"/>
    <property type="match status" value="1"/>
</dbReference>
<gene>
    <name evidence="12" type="primary">kdpE</name>
    <name evidence="12" type="ORF">CPBP_01253</name>
</gene>
<dbReference type="GO" id="GO:0000987">
    <property type="term" value="F:cis-regulatory region sequence-specific DNA binding"/>
    <property type="evidence" value="ECO:0007669"/>
    <property type="project" value="UniProtKB-ARBA"/>
</dbReference>
<dbReference type="GO" id="GO:0045893">
    <property type="term" value="P:positive regulation of DNA-templated transcription"/>
    <property type="evidence" value="ECO:0007669"/>
    <property type="project" value="UniProtKB-ARBA"/>
</dbReference>
<keyword evidence="6 9" id="KW-0238">DNA-binding</keyword>
<evidence type="ECO:0000313" key="13">
    <source>
        <dbReference type="Proteomes" id="UP000594001"/>
    </source>
</evidence>
<protein>
    <submittedName>
        <fullName evidence="12">KDP operon transcriptional regulatory protein KdpE</fullName>
    </submittedName>
</protein>
<evidence type="ECO:0000256" key="4">
    <source>
        <dbReference type="ARBA" id="ARBA00023012"/>
    </source>
</evidence>
<dbReference type="SMART" id="SM00448">
    <property type="entry name" value="REC"/>
    <property type="match status" value="1"/>
</dbReference>
<dbReference type="CDD" id="cd17620">
    <property type="entry name" value="REC_OmpR_KdpE-like"/>
    <property type="match status" value="1"/>
</dbReference>
<evidence type="ECO:0000256" key="7">
    <source>
        <dbReference type="ARBA" id="ARBA00023163"/>
    </source>
</evidence>
<dbReference type="Gene3D" id="6.10.250.690">
    <property type="match status" value="1"/>
</dbReference>
<evidence type="ECO:0000256" key="3">
    <source>
        <dbReference type="ARBA" id="ARBA00022553"/>
    </source>
</evidence>
<evidence type="ECO:0000256" key="2">
    <source>
        <dbReference type="ARBA" id="ARBA00022490"/>
    </source>
</evidence>
<dbReference type="Pfam" id="PF00072">
    <property type="entry name" value="Response_reg"/>
    <property type="match status" value="1"/>
</dbReference>
<dbReference type="Gene3D" id="3.40.50.2300">
    <property type="match status" value="1"/>
</dbReference>
<reference evidence="12 13" key="1">
    <citation type="submission" date="2020-06" db="EMBL/GenBank/DDBJ databases">
        <title>The endosymbiont of the kinetoplastid Bodo saltans is a Paracaedibacter-like alpha-proteobacterium possessing a putative toxin-antitoxin system.</title>
        <authorList>
            <person name="Midha S."/>
            <person name="Rigden D.J."/>
            <person name="Siozios S."/>
            <person name="Hurst G.D.D."/>
            <person name="Jackson A.P."/>
        </authorList>
    </citation>
    <scope>NUCLEOTIDE SEQUENCE [LARGE SCALE GENOMIC DNA]</scope>
    <source>
        <strain evidence="12">Lake Konstanz</strain>
    </source>
</reference>
<dbReference type="SUPFAM" id="SSF52172">
    <property type="entry name" value="CheY-like"/>
    <property type="match status" value="1"/>
</dbReference>
<keyword evidence="5" id="KW-0805">Transcription regulation</keyword>
<dbReference type="GO" id="GO:0005829">
    <property type="term" value="C:cytosol"/>
    <property type="evidence" value="ECO:0007669"/>
    <property type="project" value="TreeGrafter"/>
</dbReference>
<keyword evidence="7" id="KW-0804">Transcription</keyword>
<dbReference type="GO" id="GO:0000156">
    <property type="term" value="F:phosphorelay response regulator activity"/>
    <property type="evidence" value="ECO:0007669"/>
    <property type="project" value="TreeGrafter"/>
</dbReference>
<dbReference type="AlphaFoldDB" id="A0A7L9RVE1"/>
<accession>A0A7L9RVE1</accession>
<dbReference type="EMBL" id="CP054719">
    <property type="protein sequence ID" value="QOL20459.1"/>
    <property type="molecule type" value="Genomic_DNA"/>
</dbReference>
<dbReference type="Pfam" id="PF00486">
    <property type="entry name" value="Trans_reg_C"/>
    <property type="match status" value="1"/>
</dbReference>
<proteinExistence type="predicted"/>
<evidence type="ECO:0000256" key="5">
    <source>
        <dbReference type="ARBA" id="ARBA00023015"/>
    </source>
</evidence>
<dbReference type="PROSITE" id="PS51755">
    <property type="entry name" value="OMPR_PHOB"/>
    <property type="match status" value="1"/>
</dbReference>
<keyword evidence="3 8" id="KW-0597">Phosphoprotein</keyword>
<evidence type="ECO:0000256" key="1">
    <source>
        <dbReference type="ARBA" id="ARBA00004496"/>
    </source>
</evidence>
<feature type="domain" description="Response regulatory" evidence="10">
    <location>
        <begin position="8"/>
        <end position="121"/>
    </location>
</feature>
<dbReference type="CDD" id="cd00383">
    <property type="entry name" value="trans_reg_C"/>
    <property type="match status" value="1"/>
</dbReference>
<dbReference type="KEGG" id="pbal:CPBP_01253"/>
<dbReference type="GO" id="GO:0042802">
    <property type="term" value="F:identical protein binding"/>
    <property type="evidence" value="ECO:0007669"/>
    <property type="project" value="UniProtKB-ARBA"/>
</dbReference>